<evidence type="ECO:0000256" key="2">
    <source>
        <dbReference type="ARBA" id="ARBA00022857"/>
    </source>
</evidence>
<comment type="function">
    <text evidence="4">Catalyzes the NADPH-dependent reduction of ketopantoate into pantoic acid.</text>
</comment>
<dbReference type="InterPro" id="IPR036291">
    <property type="entry name" value="NAD(P)-bd_dom_sf"/>
</dbReference>
<evidence type="ECO:0000259" key="5">
    <source>
        <dbReference type="Pfam" id="PF02558"/>
    </source>
</evidence>
<evidence type="ECO:0000256" key="4">
    <source>
        <dbReference type="RuleBase" id="RU362068"/>
    </source>
</evidence>
<evidence type="ECO:0000313" key="8">
    <source>
        <dbReference type="Proteomes" id="UP000007517"/>
    </source>
</evidence>
<comment type="similarity">
    <text evidence="1 4">Belongs to the ketopantoate reductase family.</text>
</comment>
<dbReference type="InterPro" id="IPR013752">
    <property type="entry name" value="KPA_reductase"/>
</dbReference>
<keyword evidence="4" id="KW-0566">Pantothenate biosynthesis</keyword>
<dbReference type="SUPFAM" id="SSF51735">
    <property type="entry name" value="NAD(P)-binding Rossmann-fold domains"/>
    <property type="match status" value="1"/>
</dbReference>
<evidence type="ECO:0000259" key="6">
    <source>
        <dbReference type="Pfam" id="PF08546"/>
    </source>
</evidence>
<dbReference type="InterPro" id="IPR003710">
    <property type="entry name" value="ApbA"/>
</dbReference>
<reference evidence="8" key="2">
    <citation type="submission" date="2012-02" db="EMBL/GenBank/DDBJ databases">
        <title>Complete genome sequence of Blastococcus saxobsidens strain DD2.</title>
        <authorList>
            <person name="Genoscope."/>
        </authorList>
    </citation>
    <scope>NUCLEOTIDE SEQUENCE [LARGE SCALE GENOMIC DNA]</scope>
    <source>
        <strain evidence="8">DD2</strain>
    </source>
</reference>
<dbReference type="PANTHER" id="PTHR21708:SF26">
    <property type="entry name" value="2-DEHYDROPANTOATE 2-REDUCTASE"/>
    <property type="match status" value="1"/>
</dbReference>
<dbReference type="NCBIfam" id="TIGR00745">
    <property type="entry name" value="apbA_panE"/>
    <property type="match status" value="1"/>
</dbReference>
<dbReference type="UniPathway" id="UPA00028">
    <property type="reaction ID" value="UER00004"/>
</dbReference>
<name>H6RL98_BLASD</name>
<dbReference type="STRING" id="1146883.BLASA_0250"/>
<gene>
    <name evidence="7" type="ordered locus">BLASA_0250</name>
</gene>
<dbReference type="KEGG" id="bsd:BLASA_0250"/>
<dbReference type="InterPro" id="IPR013332">
    <property type="entry name" value="KPR_N"/>
</dbReference>
<dbReference type="InterPro" id="IPR013328">
    <property type="entry name" value="6PGD_dom2"/>
</dbReference>
<dbReference type="InterPro" id="IPR051402">
    <property type="entry name" value="KPR-Related"/>
</dbReference>
<dbReference type="HOGENOM" id="CLU_031468_6_1_11"/>
<dbReference type="Gene3D" id="1.10.1040.10">
    <property type="entry name" value="N-(1-d-carboxylethyl)-l-norvaline Dehydrogenase, domain 2"/>
    <property type="match status" value="1"/>
</dbReference>
<protein>
    <recommendedName>
        <fullName evidence="4">2-dehydropantoate 2-reductase</fullName>
        <ecNumber evidence="4">1.1.1.169</ecNumber>
    </recommendedName>
    <alternativeName>
        <fullName evidence="4">Ketopantoate reductase</fullName>
    </alternativeName>
</protein>
<dbReference type="Proteomes" id="UP000007517">
    <property type="component" value="Chromosome"/>
</dbReference>
<comment type="catalytic activity">
    <reaction evidence="4">
        <text>(R)-pantoate + NADP(+) = 2-dehydropantoate + NADPH + H(+)</text>
        <dbReference type="Rhea" id="RHEA:16233"/>
        <dbReference type="ChEBI" id="CHEBI:11561"/>
        <dbReference type="ChEBI" id="CHEBI:15378"/>
        <dbReference type="ChEBI" id="CHEBI:15980"/>
        <dbReference type="ChEBI" id="CHEBI:57783"/>
        <dbReference type="ChEBI" id="CHEBI:58349"/>
        <dbReference type="EC" id="1.1.1.169"/>
    </reaction>
</comment>
<dbReference type="Gene3D" id="3.40.50.720">
    <property type="entry name" value="NAD(P)-binding Rossmann-like Domain"/>
    <property type="match status" value="1"/>
</dbReference>
<keyword evidence="3 4" id="KW-0560">Oxidoreductase</keyword>
<feature type="domain" description="Ketopantoate reductase N-terminal" evidence="5">
    <location>
        <begin position="9"/>
        <end position="145"/>
    </location>
</feature>
<keyword evidence="2 4" id="KW-0521">NADP</keyword>
<dbReference type="OrthoDB" id="4186253at2"/>
<proteinExistence type="inferred from homology"/>
<dbReference type="GO" id="GO:0008677">
    <property type="term" value="F:2-dehydropantoate 2-reductase activity"/>
    <property type="evidence" value="ECO:0007669"/>
    <property type="project" value="UniProtKB-EC"/>
</dbReference>
<evidence type="ECO:0000256" key="1">
    <source>
        <dbReference type="ARBA" id="ARBA00007870"/>
    </source>
</evidence>
<dbReference type="GO" id="GO:0005737">
    <property type="term" value="C:cytoplasm"/>
    <property type="evidence" value="ECO:0007669"/>
    <property type="project" value="TreeGrafter"/>
</dbReference>
<reference evidence="7 8" key="1">
    <citation type="journal article" date="2012" name="J. Bacteriol.">
        <title>Genome Sequence of Blastococcus saxobsidens DD2, a Stone-Inhabiting Bacterium.</title>
        <authorList>
            <person name="Chouaia B."/>
            <person name="Crotti E."/>
            <person name="Brusetti L."/>
            <person name="Daffonchio D."/>
            <person name="Essoussi I."/>
            <person name="Nouioui I."/>
            <person name="Sbissi I."/>
            <person name="Ghodhbane-Gtari F."/>
            <person name="Gtari M."/>
            <person name="Vacherie B."/>
            <person name="Barbe V."/>
            <person name="Medigue C."/>
            <person name="Gury J."/>
            <person name="Pujic P."/>
            <person name="Normand P."/>
        </authorList>
    </citation>
    <scope>NUCLEOTIDE SEQUENCE [LARGE SCALE GENOMIC DNA]</scope>
    <source>
        <strain evidence="7 8">DD2</strain>
    </source>
</reference>
<dbReference type="SUPFAM" id="SSF48179">
    <property type="entry name" value="6-phosphogluconate dehydrogenase C-terminal domain-like"/>
    <property type="match status" value="1"/>
</dbReference>
<organism evidence="7 8">
    <name type="scientific">Blastococcus saxobsidens (strain DD2)</name>
    <dbReference type="NCBI Taxonomy" id="1146883"/>
    <lineage>
        <taxon>Bacteria</taxon>
        <taxon>Bacillati</taxon>
        <taxon>Actinomycetota</taxon>
        <taxon>Actinomycetes</taxon>
        <taxon>Geodermatophilales</taxon>
        <taxon>Geodermatophilaceae</taxon>
        <taxon>Blastococcus</taxon>
    </lineage>
</organism>
<feature type="domain" description="Ketopantoate reductase C-terminal" evidence="6">
    <location>
        <begin position="180"/>
        <end position="291"/>
    </location>
</feature>
<keyword evidence="8" id="KW-1185">Reference proteome</keyword>
<sequence length="302" mass="31607">MTSGQKLRIAVLGPGGVGGLLAALLAREGHAVTCLARPETAQHLDRDGLRLTSGRFGEVPAAVRGAERLSEPVDVLLVTTKATQLEAALDRVPADVLGDAVLVPLLNGVEHLAQLRARYPTARVVAGTIRVFADRPTPGVIRHDGELCAVQLAPGAEPLAEALTAAGVDVAVRPDEAGLLWDKLCFLAPMALLTTAAGTPLGPVRDERGDDLTAVIGEVAAVARADGAASDAAATRDFAWSLPDGMRSSMQRDAEAGNPTELEAIGGAVLRAADRHGIDVPVTRRIVEELRSRLREAEPNRR</sequence>
<dbReference type="RefSeq" id="WP_014374145.1">
    <property type="nucleotide sequence ID" value="NC_016943.1"/>
</dbReference>
<dbReference type="eggNOG" id="COG1893">
    <property type="taxonomic scope" value="Bacteria"/>
</dbReference>
<dbReference type="InterPro" id="IPR008927">
    <property type="entry name" value="6-PGluconate_DH-like_C_sf"/>
</dbReference>
<dbReference type="AlphaFoldDB" id="H6RL98"/>
<dbReference type="Pfam" id="PF08546">
    <property type="entry name" value="ApbA_C"/>
    <property type="match status" value="1"/>
</dbReference>
<evidence type="ECO:0000256" key="3">
    <source>
        <dbReference type="ARBA" id="ARBA00023002"/>
    </source>
</evidence>
<accession>H6RL98</accession>
<dbReference type="GO" id="GO:0015940">
    <property type="term" value="P:pantothenate biosynthetic process"/>
    <property type="evidence" value="ECO:0007669"/>
    <property type="project" value="UniProtKB-UniPathway"/>
</dbReference>
<comment type="pathway">
    <text evidence="4">Cofactor biosynthesis; (R)-pantothenate biosynthesis; (R)-pantoate from 3-methyl-2-oxobutanoate: step 2/2.</text>
</comment>
<dbReference type="PANTHER" id="PTHR21708">
    <property type="entry name" value="PROBABLE 2-DEHYDROPANTOATE 2-REDUCTASE"/>
    <property type="match status" value="1"/>
</dbReference>
<dbReference type="EMBL" id="FO117623">
    <property type="protein sequence ID" value="CCG01228.1"/>
    <property type="molecule type" value="Genomic_DNA"/>
</dbReference>
<dbReference type="EC" id="1.1.1.169" evidence="4"/>
<evidence type="ECO:0000313" key="7">
    <source>
        <dbReference type="EMBL" id="CCG01228.1"/>
    </source>
</evidence>
<dbReference type="Pfam" id="PF02558">
    <property type="entry name" value="ApbA"/>
    <property type="match status" value="1"/>
</dbReference>